<dbReference type="AlphaFoldDB" id="A0A7X0XB63"/>
<dbReference type="EMBL" id="JAASTX010000004">
    <property type="protein sequence ID" value="MBC1490965.1"/>
    <property type="molecule type" value="Genomic_DNA"/>
</dbReference>
<dbReference type="EMBL" id="JAASTX010000004">
    <property type="protein sequence ID" value="MBC1491120.1"/>
    <property type="molecule type" value="Genomic_DNA"/>
</dbReference>
<evidence type="ECO:0000313" key="4">
    <source>
        <dbReference type="Proteomes" id="UP000533953"/>
    </source>
</evidence>
<evidence type="ECO:0000313" key="3">
    <source>
        <dbReference type="EMBL" id="MBC2292941.1"/>
    </source>
</evidence>
<evidence type="ECO:0000313" key="2">
    <source>
        <dbReference type="EMBL" id="MBC1491120.1"/>
    </source>
</evidence>
<protein>
    <submittedName>
        <fullName evidence="1">Uncharacterized protein</fullName>
    </submittedName>
</protein>
<dbReference type="RefSeq" id="WP_185416855.1">
    <property type="nucleotide sequence ID" value="NZ_JAARZT010000011.1"/>
</dbReference>
<dbReference type="Proteomes" id="UP000543005">
    <property type="component" value="Unassembled WGS sequence"/>
</dbReference>
<dbReference type="EMBL" id="JAARZT010000011">
    <property type="protein sequence ID" value="MBC2292941.1"/>
    <property type="molecule type" value="Genomic_DNA"/>
</dbReference>
<proteinExistence type="predicted"/>
<reference evidence="4 5" key="1">
    <citation type="submission" date="2020-03" db="EMBL/GenBank/DDBJ databases">
        <title>Soil Listeria distribution.</title>
        <authorList>
            <person name="Liao J."/>
            <person name="Wiedmann M."/>
        </authorList>
    </citation>
    <scope>NUCLEOTIDE SEQUENCE [LARGE SCALE GENOMIC DNA]</scope>
    <source>
        <strain evidence="3 5">FSL L7-0051</strain>
        <strain evidence="1 4">FSL L7-1547</strain>
    </source>
</reference>
<gene>
    <name evidence="3" type="ORF">HCC36_06810</name>
    <name evidence="1" type="ORF">HCI99_03920</name>
    <name evidence="2" type="ORF">HCI99_04715</name>
</gene>
<evidence type="ECO:0000313" key="1">
    <source>
        <dbReference type="EMBL" id="MBC1490965.1"/>
    </source>
</evidence>
<comment type="caution">
    <text evidence="1">The sequence shown here is derived from an EMBL/GenBank/DDBJ whole genome shotgun (WGS) entry which is preliminary data.</text>
</comment>
<accession>A0A7X0XB63</accession>
<organism evidence="1 4">
    <name type="scientific">Listeria booriae</name>
    <dbReference type="NCBI Taxonomy" id="1552123"/>
    <lineage>
        <taxon>Bacteria</taxon>
        <taxon>Bacillati</taxon>
        <taxon>Bacillota</taxon>
        <taxon>Bacilli</taxon>
        <taxon>Bacillales</taxon>
        <taxon>Listeriaceae</taxon>
        <taxon>Listeria</taxon>
    </lineage>
</organism>
<name>A0A7X0XB63_9LIST</name>
<dbReference type="Proteomes" id="UP000533953">
    <property type="component" value="Unassembled WGS sequence"/>
</dbReference>
<evidence type="ECO:0000313" key="5">
    <source>
        <dbReference type="Proteomes" id="UP000543005"/>
    </source>
</evidence>
<sequence>MIENVSVDELAGRVSSTVREKLNNKKIPLENLNYFLEDIANQIKDIEGFKAKWAFDKEAFLKHETTLFVKSLAMCTYQIKFDNNKNVFIATEVRN</sequence>